<reference evidence="1 2" key="1">
    <citation type="journal article" date="2019" name="Int. J. Syst. Evol. Microbiol.">
        <title>The Global Catalogue of Microorganisms (GCM) 10K type strain sequencing project: providing services to taxonomists for standard genome sequencing and annotation.</title>
        <authorList>
            <consortium name="The Broad Institute Genomics Platform"/>
            <consortium name="The Broad Institute Genome Sequencing Center for Infectious Disease"/>
            <person name="Wu L."/>
            <person name="Ma J."/>
        </authorList>
    </citation>
    <scope>NUCLEOTIDE SEQUENCE [LARGE SCALE GENOMIC DNA]</scope>
    <source>
        <strain evidence="1 2">JCM 15134</strain>
    </source>
</reference>
<evidence type="ECO:0000313" key="2">
    <source>
        <dbReference type="Proteomes" id="UP001499915"/>
    </source>
</evidence>
<evidence type="ECO:0008006" key="3">
    <source>
        <dbReference type="Google" id="ProtNLM"/>
    </source>
</evidence>
<organism evidence="1 2">
    <name type="scientific">Marinobacterium maritimum</name>
    <dbReference type="NCBI Taxonomy" id="500162"/>
    <lineage>
        <taxon>Bacteria</taxon>
        <taxon>Pseudomonadati</taxon>
        <taxon>Pseudomonadota</taxon>
        <taxon>Gammaproteobacteria</taxon>
        <taxon>Oceanospirillales</taxon>
        <taxon>Oceanospirillaceae</taxon>
        <taxon>Marinobacterium</taxon>
    </lineage>
</organism>
<keyword evidence="2" id="KW-1185">Reference proteome</keyword>
<dbReference type="RefSeq" id="WP_343804962.1">
    <property type="nucleotide sequence ID" value="NZ_BAAAET010000002.1"/>
</dbReference>
<dbReference type="Proteomes" id="UP001499915">
    <property type="component" value="Unassembled WGS sequence"/>
</dbReference>
<accession>A0ABN1I615</accession>
<evidence type="ECO:0000313" key="1">
    <source>
        <dbReference type="EMBL" id="GAA0691195.1"/>
    </source>
</evidence>
<gene>
    <name evidence="1" type="ORF">GCM10009104_17530</name>
</gene>
<comment type="caution">
    <text evidence="1">The sequence shown here is derived from an EMBL/GenBank/DDBJ whole genome shotgun (WGS) entry which is preliminary data.</text>
</comment>
<proteinExistence type="predicted"/>
<protein>
    <recommendedName>
        <fullName evidence="3">Cation transporter</fullName>
    </recommendedName>
</protein>
<dbReference type="EMBL" id="BAAAET010000002">
    <property type="protein sequence ID" value="GAA0691195.1"/>
    <property type="molecule type" value="Genomic_DNA"/>
</dbReference>
<name>A0ABN1I615_9GAMM</name>
<sequence length="117" mass="13431">MSDLDHKPGVKEVNLVSHRLKLADVSEQAATTLVDEVDQLFGMDRVAFDAPTSCLFFAYDATHCSLDKVEEVIRQQGARLDDGWWNRLKCSYYRFVDQNMKDNEAHEPHCCNKAPRK</sequence>